<dbReference type="InterPro" id="IPR001810">
    <property type="entry name" value="F-box_dom"/>
</dbReference>
<sequence length="633" mass="72385">MPPHKKVASKRKITEADSACEVEVKKVKQSSSTDEEIKEKNSDQVLIECETSSDDFVQWMAQTVKKLKDEDSLRRLFSDETNLKQKELSINIVKHLKQVTDEFLVSVMQADMFMTSNSIRTINPSQDSYFLFKLDIPEIWAIIFSYLPVKEFVQINRVCKLWKQASELPQALVHYEYPIDVKSEMIFFEKYITFRIDAIKTYTRIPGIENMVNKHNIKAKAIPLDHSKNAAPEKDDISAYCTIFERTDTVFDKLKSLSCHSSPFILNVFSKASSALKQFPTLTHLCITSHHKKTKEITISHPTITSLHISDFSNIVIQCPTLEKCTVFRSENLSIDSKQLSSLGLNDIAVLNVKEPTMAWDLIDLEHVTVIVKLDCPFVKRAYVNHDSMIKYVPNLVSMIVNGESIGYDCLKKLPSTNQCLKEITCKNFKKNEGLPDKKILDQVLKVVEYVTLEDCSPDFVATILNSLSECVRGITFTKINLSKTLLDILDPSTFPNLHILKINNFTKTSLKSAQVEKMLKRMKSINNLALQAAKNTSIEMNIPDHVEELELRSVQLVGIIDSKKLFMIDVPNSGVFSNVEYLCLKTFFWRSNDLNLPSLKKLMPSLKYLETYSNCEDSENTIEFIRKEKPKK</sequence>
<proteinExistence type="predicted"/>
<evidence type="ECO:0000313" key="3">
    <source>
        <dbReference type="Proteomes" id="UP000006671"/>
    </source>
</evidence>
<dbReference type="InParanoid" id="D2VRI9"/>
<dbReference type="Pfam" id="PF00646">
    <property type="entry name" value="F-box"/>
    <property type="match status" value="1"/>
</dbReference>
<dbReference type="OrthoDB" id="10684151at2759"/>
<keyword evidence="3" id="KW-1185">Reference proteome</keyword>
<dbReference type="VEuPathDB" id="AmoebaDB:NAEGRDRAFT_71600"/>
<dbReference type="SUPFAM" id="SSF81383">
    <property type="entry name" value="F-box domain"/>
    <property type="match status" value="1"/>
</dbReference>
<dbReference type="InterPro" id="IPR036047">
    <property type="entry name" value="F-box-like_dom_sf"/>
</dbReference>
<reference evidence="2 3" key="1">
    <citation type="journal article" date="2010" name="Cell">
        <title>The genome of Naegleria gruberi illuminates early eukaryotic versatility.</title>
        <authorList>
            <person name="Fritz-Laylin L.K."/>
            <person name="Prochnik S.E."/>
            <person name="Ginger M.L."/>
            <person name="Dacks J.B."/>
            <person name="Carpenter M.L."/>
            <person name="Field M.C."/>
            <person name="Kuo A."/>
            <person name="Paredez A."/>
            <person name="Chapman J."/>
            <person name="Pham J."/>
            <person name="Shu S."/>
            <person name="Neupane R."/>
            <person name="Cipriano M."/>
            <person name="Mancuso J."/>
            <person name="Tu H."/>
            <person name="Salamov A."/>
            <person name="Lindquist E."/>
            <person name="Shapiro H."/>
            <person name="Lucas S."/>
            <person name="Grigoriev I.V."/>
            <person name="Cande W.Z."/>
            <person name="Fulton C."/>
            <person name="Rokhsar D.S."/>
            <person name="Dawson S.C."/>
        </authorList>
    </citation>
    <scope>NUCLEOTIDE SEQUENCE [LARGE SCALE GENOMIC DNA]</scope>
    <source>
        <strain evidence="2 3">NEG-M</strain>
    </source>
</reference>
<dbReference type="Proteomes" id="UP000006671">
    <property type="component" value="Unassembled WGS sequence"/>
</dbReference>
<dbReference type="SUPFAM" id="SSF52047">
    <property type="entry name" value="RNI-like"/>
    <property type="match status" value="1"/>
</dbReference>
<accession>D2VRI9</accession>
<gene>
    <name evidence="2" type="ORF">NAEGRDRAFT_71600</name>
</gene>
<name>D2VRI9_NAEGR</name>
<dbReference type="EMBL" id="GG738891">
    <property type="protein sequence ID" value="EFC40684.1"/>
    <property type="molecule type" value="Genomic_DNA"/>
</dbReference>
<dbReference type="KEGG" id="ngr:NAEGRDRAFT_71600"/>
<organism evidence="3">
    <name type="scientific">Naegleria gruberi</name>
    <name type="common">Amoeba</name>
    <dbReference type="NCBI Taxonomy" id="5762"/>
    <lineage>
        <taxon>Eukaryota</taxon>
        <taxon>Discoba</taxon>
        <taxon>Heterolobosea</taxon>
        <taxon>Tetramitia</taxon>
        <taxon>Eutetramitia</taxon>
        <taxon>Vahlkampfiidae</taxon>
        <taxon>Naegleria</taxon>
    </lineage>
</organism>
<feature type="domain" description="F-box" evidence="1">
    <location>
        <begin position="137"/>
        <end position="167"/>
    </location>
</feature>
<dbReference type="Gene3D" id="1.20.1280.50">
    <property type="match status" value="1"/>
</dbReference>
<dbReference type="RefSeq" id="XP_002673428.1">
    <property type="nucleotide sequence ID" value="XM_002673382.1"/>
</dbReference>
<evidence type="ECO:0000313" key="2">
    <source>
        <dbReference type="EMBL" id="EFC40684.1"/>
    </source>
</evidence>
<evidence type="ECO:0000259" key="1">
    <source>
        <dbReference type="Pfam" id="PF00646"/>
    </source>
</evidence>
<protein>
    <recommendedName>
        <fullName evidence="1">F-box domain-containing protein</fullName>
    </recommendedName>
</protein>
<dbReference type="AlphaFoldDB" id="D2VRI9"/>
<dbReference type="GeneID" id="8854955"/>